<dbReference type="CDD" id="cd01335">
    <property type="entry name" value="Radical_SAM"/>
    <property type="match status" value="1"/>
</dbReference>
<evidence type="ECO:0000256" key="2">
    <source>
        <dbReference type="ARBA" id="ARBA00022485"/>
    </source>
</evidence>
<dbReference type="PANTHER" id="PTHR30352">
    <property type="entry name" value="PYRUVATE FORMATE-LYASE-ACTIVATING ENZYME"/>
    <property type="match status" value="1"/>
</dbReference>
<evidence type="ECO:0000256" key="6">
    <source>
        <dbReference type="ARBA" id="ARBA00023014"/>
    </source>
</evidence>
<name>A0A3B1BCD4_9ZZZZ</name>
<dbReference type="NCBIfam" id="TIGR04038">
    <property type="entry name" value="tatD_link_rSAM"/>
    <property type="match status" value="1"/>
</dbReference>
<evidence type="ECO:0000313" key="8">
    <source>
        <dbReference type="EMBL" id="VAX13732.1"/>
    </source>
</evidence>
<evidence type="ECO:0000256" key="5">
    <source>
        <dbReference type="ARBA" id="ARBA00023004"/>
    </source>
</evidence>
<dbReference type="PROSITE" id="PS51918">
    <property type="entry name" value="RADICAL_SAM"/>
    <property type="match status" value="1"/>
</dbReference>
<evidence type="ECO:0000256" key="1">
    <source>
        <dbReference type="ARBA" id="ARBA00001966"/>
    </source>
</evidence>
<dbReference type="GO" id="GO:0003824">
    <property type="term" value="F:catalytic activity"/>
    <property type="evidence" value="ECO:0007669"/>
    <property type="project" value="InterPro"/>
</dbReference>
<dbReference type="Pfam" id="PF04055">
    <property type="entry name" value="Radical_SAM"/>
    <property type="match status" value="1"/>
</dbReference>
<accession>A0A3B1BCD4</accession>
<dbReference type="InterPro" id="IPR007197">
    <property type="entry name" value="rSAM"/>
</dbReference>
<reference evidence="8" key="1">
    <citation type="submission" date="2018-06" db="EMBL/GenBank/DDBJ databases">
        <authorList>
            <person name="Zhirakovskaya E."/>
        </authorList>
    </citation>
    <scope>NUCLEOTIDE SEQUENCE</scope>
</reference>
<feature type="domain" description="Radical SAM core" evidence="7">
    <location>
        <begin position="20"/>
        <end position="214"/>
    </location>
</feature>
<dbReference type="GO" id="GO:0046872">
    <property type="term" value="F:metal ion binding"/>
    <property type="evidence" value="ECO:0007669"/>
    <property type="project" value="UniProtKB-KW"/>
</dbReference>
<dbReference type="SUPFAM" id="SSF102114">
    <property type="entry name" value="Radical SAM enzymes"/>
    <property type="match status" value="1"/>
</dbReference>
<dbReference type="InterPro" id="IPR034457">
    <property type="entry name" value="Organic_radical-activating"/>
</dbReference>
<comment type="cofactor">
    <cofactor evidence="1">
        <name>[4Fe-4S] cluster</name>
        <dbReference type="ChEBI" id="CHEBI:49883"/>
    </cofactor>
</comment>
<dbReference type="SFLD" id="SFLDS00029">
    <property type="entry name" value="Radical_SAM"/>
    <property type="match status" value="1"/>
</dbReference>
<protein>
    <submittedName>
        <fullName evidence="8">Radical SAM domain protein</fullName>
    </submittedName>
</protein>
<dbReference type="SFLD" id="SFLDG01111">
    <property type="entry name" value="Uncharacterised_Radical_SAM_Su"/>
    <property type="match status" value="1"/>
</dbReference>
<proteinExistence type="predicted"/>
<dbReference type="AlphaFoldDB" id="A0A3B1BCD4"/>
<evidence type="ECO:0000256" key="4">
    <source>
        <dbReference type="ARBA" id="ARBA00022723"/>
    </source>
</evidence>
<dbReference type="InterPro" id="IPR013785">
    <property type="entry name" value="Aldolase_TIM"/>
</dbReference>
<dbReference type="EMBL" id="UOFZ01000132">
    <property type="protein sequence ID" value="VAX13732.1"/>
    <property type="molecule type" value="Genomic_DNA"/>
</dbReference>
<keyword evidence="5" id="KW-0408">Iron</keyword>
<dbReference type="InterPro" id="IPR058240">
    <property type="entry name" value="rSAM_sf"/>
</dbReference>
<keyword evidence="3" id="KW-0949">S-adenosyl-L-methionine</keyword>
<dbReference type="GO" id="GO:0051539">
    <property type="term" value="F:4 iron, 4 sulfur cluster binding"/>
    <property type="evidence" value="ECO:0007669"/>
    <property type="project" value="UniProtKB-KW"/>
</dbReference>
<sequence>MSIPCTAKAGKQPPPEIVAYELHGNCYLNITWHCTLRCAFCPKYHGEWVVQGYDLRLLREPEVDEIIHAIGDPTPYPQIVFCGLGEPTLRLDTLLEVARQLKAKHPATRIRINTDGLANLVYETDVTPRLGGLIDELSISMNAQNETVYKQHCRPKREGAFEAMLDFAVLANKHVATVNLTAIDGLEGVDIAACEKLCRQRGLIFRRRVLDIVG</sequence>
<evidence type="ECO:0000259" key="7">
    <source>
        <dbReference type="PROSITE" id="PS51918"/>
    </source>
</evidence>
<keyword evidence="4" id="KW-0479">Metal-binding</keyword>
<dbReference type="Gene3D" id="3.20.20.70">
    <property type="entry name" value="Aldolase class I"/>
    <property type="match status" value="1"/>
</dbReference>
<dbReference type="PANTHER" id="PTHR30352:SF5">
    <property type="entry name" value="PYRUVATE FORMATE-LYASE 1-ACTIVATING ENZYME"/>
    <property type="match status" value="1"/>
</dbReference>
<keyword evidence="2" id="KW-0004">4Fe-4S</keyword>
<dbReference type="InterPro" id="IPR023821">
    <property type="entry name" value="rSAM_TatD-assoc"/>
</dbReference>
<organism evidence="8">
    <name type="scientific">hydrothermal vent metagenome</name>
    <dbReference type="NCBI Taxonomy" id="652676"/>
    <lineage>
        <taxon>unclassified sequences</taxon>
        <taxon>metagenomes</taxon>
        <taxon>ecological metagenomes</taxon>
    </lineage>
</organism>
<gene>
    <name evidence="8" type="ORF">MNBD_GAMMA24-1086</name>
</gene>
<keyword evidence="6" id="KW-0411">Iron-sulfur</keyword>
<evidence type="ECO:0000256" key="3">
    <source>
        <dbReference type="ARBA" id="ARBA00022691"/>
    </source>
</evidence>